<dbReference type="RefSeq" id="WP_135443606.1">
    <property type="nucleotide sequence ID" value="NZ_SRLE01000007.1"/>
</dbReference>
<protein>
    <submittedName>
        <fullName evidence="1">Uncharacterized protein</fullName>
    </submittedName>
</protein>
<keyword evidence="2" id="KW-1185">Reference proteome</keyword>
<name>A0A4Z0M1G4_9GAMM</name>
<dbReference type="Proteomes" id="UP000298050">
    <property type="component" value="Unassembled WGS sequence"/>
</dbReference>
<accession>A0A4Z0M1G4</accession>
<sequence length="153" mass="16983">MDPLDRLLDHLLGTPGRSQYLDARRQVTDYAQFLERAAPMPGQVADANQLPHPKGELKLALLLCLGGACEEKVREQLEAGYLMLSAFQEGVGRPFVGADFAGLDLDTDPEEVALALERAYLEASPWRRLAMRELQRLREELQQLQLVLGGSPS</sequence>
<reference evidence="1 2" key="1">
    <citation type="submission" date="2019-04" db="EMBL/GenBank/DDBJ databases">
        <title>Taxonomy of novel Haliea sp. from mangrove soil of West Coast of India.</title>
        <authorList>
            <person name="Verma A."/>
            <person name="Kumar P."/>
            <person name="Krishnamurthi S."/>
        </authorList>
    </citation>
    <scope>NUCLEOTIDE SEQUENCE [LARGE SCALE GENOMIC DNA]</scope>
    <source>
        <strain evidence="1 2">SAOS-164</strain>
    </source>
</reference>
<proteinExistence type="predicted"/>
<evidence type="ECO:0000313" key="2">
    <source>
        <dbReference type="Proteomes" id="UP000298050"/>
    </source>
</evidence>
<organism evidence="1 2">
    <name type="scientific">Mangrovimicrobium sediminis</name>
    <dbReference type="NCBI Taxonomy" id="2562682"/>
    <lineage>
        <taxon>Bacteria</taxon>
        <taxon>Pseudomonadati</taxon>
        <taxon>Pseudomonadota</taxon>
        <taxon>Gammaproteobacteria</taxon>
        <taxon>Cellvibrionales</taxon>
        <taxon>Halieaceae</taxon>
        <taxon>Mangrovimicrobium</taxon>
    </lineage>
</organism>
<dbReference type="EMBL" id="SRLE01000007">
    <property type="protein sequence ID" value="TGD73442.1"/>
    <property type="molecule type" value="Genomic_DNA"/>
</dbReference>
<dbReference type="AlphaFoldDB" id="A0A4Z0M1G4"/>
<gene>
    <name evidence="1" type="ORF">E4634_10430</name>
</gene>
<comment type="caution">
    <text evidence="1">The sequence shown here is derived from an EMBL/GenBank/DDBJ whole genome shotgun (WGS) entry which is preliminary data.</text>
</comment>
<evidence type="ECO:0000313" key="1">
    <source>
        <dbReference type="EMBL" id="TGD73442.1"/>
    </source>
</evidence>
<dbReference type="OrthoDB" id="5737721at2"/>